<dbReference type="EMBL" id="QTQX01000001">
    <property type="protein sequence ID" value="RQT37322.1"/>
    <property type="molecule type" value="Genomic_DNA"/>
</dbReference>
<name>A0A3N8RN50_9BURK</name>
<gene>
    <name evidence="1" type="ORF">DF037_00865</name>
</gene>
<dbReference type="AlphaFoldDB" id="A0A3N8RN50"/>
<accession>A0A3N8RN50</accession>
<evidence type="ECO:0000313" key="1">
    <source>
        <dbReference type="EMBL" id="RQT37322.1"/>
    </source>
</evidence>
<evidence type="ECO:0000313" key="2">
    <source>
        <dbReference type="Proteomes" id="UP000269271"/>
    </source>
</evidence>
<proteinExistence type="predicted"/>
<reference evidence="1 2" key="1">
    <citation type="submission" date="2018-08" db="EMBL/GenBank/DDBJ databases">
        <title>Comparative analysis of Burkholderia isolates from Puerto Rico.</title>
        <authorList>
            <person name="Hall C."/>
            <person name="Sahl J."/>
            <person name="Wagner D."/>
        </authorList>
    </citation>
    <scope>NUCLEOTIDE SEQUENCE [LARGE SCALE GENOMIC DNA]</scope>
    <source>
        <strain evidence="1 2">Bp9001</strain>
    </source>
</reference>
<dbReference type="Proteomes" id="UP000269271">
    <property type="component" value="Unassembled WGS sequence"/>
</dbReference>
<organism evidence="1 2">
    <name type="scientific">Burkholderia contaminans</name>
    <dbReference type="NCBI Taxonomy" id="488447"/>
    <lineage>
        <taxon>Bacteria</taxon>
        <taxon>Pseudomonadati</taxon>
        <taxon>Pseudomonadota</taxon>
        <taxon>Betaproteobacteria</taxon>
        <taxon>Burkholderiales</taxon>
        <taxon>Burkholderiaceae</taxon>
        <taxon>Burkholderia</taxon>
        <taxon>Burkholderia cepacia complex</taxon>
    </lineage>
</organism>
<sequence length="64" mass="7363">MTIEWLEASSTRASGRRIRFRDDIAFVHLISIRASPERLGNRMEVLLRQSRSADAVKPVNVRNI</sequence>
<protein>
    <submittedName>
        <fullName evidence="1">Uncharacterized protein</fullName>
    </submittedName>
</protein>
<comment type="caution">
    <text evidence="1">The sequence shown here is derived from an EMBL/GenBank/DDBJ whole genome shotgun (WGS) entry which is preliminary data.</text>
</comment>